<dbReference type="Gene3D" id="2.10.70.10">
    <property type="entry name" value="Complement Module, domain 1"/>
    <property type="match status" value="1"/>
</dbReference>
<dbReference type="RefSeq" id="WP_038153890.1">
    <property type="nucleotide sequence ID" value="NZ_JMTB01000024.1"/>
</dbReference>
<sequence>MDSSSEQDKPKENNPYPVPTDRRISSQMLLGQEGRVLIEHNGHEYLLRQTHAGKLILTK</sequence>
<dbReference type="OrthoDB" id="6121157at2"/>
<organism evidence="2 3">
    <name type="scientific">Trabulsiella guamensis ATCC 49490</name>
    <dbReference type="NCBI Taxonomy" id="1005994"/>
    <lineage>
        <taxon>Bacteria</taxon>
        <taxon>Pseudomonadati</taxon>
        <taxon>Pseudomonadota</taxon>
        <taxon>Gammaproteobacteria</taxon>
        <taxon>Enterobacterales</taxon>
        <taxon>Enterobacteriaceae</taxon>
        <taxon>Trabulsiella</taxon>
    </lineage>
</organism>
<feature type="region of interest" description="Disordered" evidence="1">
    <location>
        <begin position="1"/>
        <end position="24"/>
    </location>
</feature>
<protein>
    <recommendedName>
        <fullName evidence="4">Hemin uptake protein HemP</fullName>
    </recommendedName>
</protein>
<proteinExistence type="predicted"/>
<evidence type="ECO:0000313" key="2">
    <source>
        <dbReference type="EMBL" id="KFC11584.1"/>
    </source>
</evidence>
<evidence type="ECO:0008006" key="4">
    <source>
        <dbReference type="Google" id="ProtNLM"/>
    </source>
</evidence>
<dbReference type="EMBL" id="JMTB01000024">
    <property type="protein sequence ID" value="KFC11584.1"/>
    <property type="molecule type" value="Genomic_DNA"/>
</dbReference>
<gene>
    <name evidence="2" type="ORF">GTGU_00420</name>
</gene>
<dbReference type="eggNOG" id="COG4256">
    <property type="taxonomic scope" value="Bacteria"/>
</dbReference>
<feature type="compositionally biased region" description="Basic and acidic residues" evidence="1">
    <location>
        <begin position="1"/>
        <end position="12"/>
    </location>
</feature>
<name>A0A085AMY9_9ENTR</name>
<keyword evidence="3" id="KW-1185">Reference proteome</keyword>
<dbReference type="InterPro" id="IPR019600">
    <property type="entry name" value="Hemin_uptake_protein_HemP"/>
</dbReference>
<comment type="caution">
    <text evidence="2">The sequence shown here is derived from an EMBL/GenBank/DDBJ whole genome shotgun (WGS) entry which is preliminary data.</text>
</comment>
<dbReference type="NCBIfam" id="NF007559">
    <property type="entry name" value="PRK10183.1"/>
    <property type="match status" value="1"/>
</dbReference>
<dbReference type="Proteomes" id="UP000028630">
    <property type="component" value="Unassembled WGS sequence"/>
</dbReference>
<evidence type="ECO:0000313" key="3">
    <source>
        <dbReference type="Proteomes" id="UP000028630"/>
    </source>
</evidence>
<accession>A0A085AMY9</accession>
<dbReference type="AlphaFoldDB" id="A0A085AMY9"/>
<reference evidence="3" key="1">
    <citation type="submission" date="2014-05" db="EMBL/GenBank/DDBJ databases">
        <title>ATOL: Assembling a taxonomically balanced genome-scale reconstruction of the evolutionary history of the Enterobacteriaceae.</title>
        <authorList>
            <person name="Plunkett G. III"/>
            <person name="Neeno-Eckwall E.C."/>
            <person name="Glasner J.D."/>
            <person name="Perna N.T."/>
        </authorList>
    </citation>
    <scope>NUCLEOTIDE SEQUENCE [LARGE SCALE GENOMIC DNA]</scope>
    <source>
        <strain evidence="3">ATCC 49490</strain>
    </source>
</reference>
<evidence type="ECO:0000256" key="1">
    <source>
        <dbReference type="SAM" id="MobiDB-lite"/>
    </source>
</evidence>
<dbReference type="Pfam" id="PF10636">
    <property type="entry name" value="hemP"/>
    <property type="match status" value="1"/>
</dbReference>